<proteinExistence type="predicted"/>
<reference evidence="1" key="2">
    <citation type="submission" date="2017-11" db="EMBL/GenBank/DDBJ databases">
        <title>Coralsnake Venomics: Analyses of Venom Gland Transcriptomes and Proteomes of Six Brazilian Taxa.</title>
        <authorList>
            <person name="Aird S.D."/>
            <person name="Jorge da Silva N."/>
            <person name="Qiu L."/>
            <person name="Villar-Briones A."/>
            <person name="Aparecida-Saddi V."/>
            <person name="Campos-Telles M.P."/>
            <person name="Grau M."/>
            <person name="Mikheyev A.S."/>
        </authorList>
    </citation>
    <scope>NUCLEOTIDE SEQUENCE</scope>
    <source>
        <tissue evidence="1">Venom_gland</tissue>
    </source>
</reference>
<sequence>MDLEKSSVWGSLKQRTKPLLQNLSVRRTKKSSTKLVGKRQIHPLDRRLSSSVPDVLNIETKLEEETHYSRAKAMSTYFPSGFSAAEIFLETSSNSSTRQTEEEWQWRKEETVRLEIGVQETEELVVGAQDLEERRKSSEDFFELLQRNTFNNDVTEDPLEQSYGNSSLDSSYSSQISEPVSNFVVLV</sequence>
<dbReference type="EMBL" id="IACK01094964">
    <property type="protein sequence ID" value="LAA83368.1"/>
    <property type="molecule type" value="Transcribed_RNA"/>
</dbReference>
<accession>A0A2D4IGN4</accession>
<protein>
    <submittedName>
        <fullName evidence="1">Uncharacterized protein</fullName>
    </submittedName>
</protein>
<organism evidence="1">
    <name type="scientific">Micrurus lemniscatus lemniscatus</name>
    <dbReference type="NCBI Taxonomy" id="129467"/>
    <lineage>
        <taxon>Eukaryota</taxon>
        <taxon>Metazoa</taxon>
        <taxon>Chordata</taxon>
        <taxon>Craniata</taxon>
        <taxon>Vertebrata</taxon>
        <taxon>Euteleostomi</taxon>
        <taxon>Lepidosauria</taxon>
        <taxon>Squamata</taxon>
        <taxon>Bifurcata</taxon>
        <taxon>Unidentata</taxon>
        <taxon>Episquamata</taxon>
        <taxon>Toxicofera</taxon>
        <taxon>Serpentes</taxon>
        <taxon>Colubroidea</taxon>
        <taxon>Elapidae</taxon>
        <taxon>Elapinae</taxon>
        <taxon>Micrurus</taxon>
    </lineage>
</organism>
<name>A0A2D4IGN4_MICLE</name>
<dbReference type="AlphaFoldDB" id="A0A2D4IGN4"/>
<reference evidence="1" key="1">
    <citation type="submission" date="2017-07" db="EMBL/GenBank/DDBJ databases">
        <authorList>
            <person name="Mikheyev A."/>
            <person name="Grau M."/>
        </authorList>
    </citation>
    <scope>NUCLEOTIDE SEQUENCE</scope>
    <source>
        <tissue evidence="1">Venom_gland</tissue>
    </source>
</reference>
<evidence type="ECO:0000313" key="1">
    <source>
        <dbReference type="EMBL" id="LAA83368.1"/>
    </source>
</evidence>